<evidence type="ECO:0000256" key="1">
    <source>
        <dbReference type="ARBA" id="ARBA00022801"/>
    </source>
</evidence>
<dbReference type="InterPro" id="IPR001650">
    <property type="entry name" value="Helicase_C-like"/>
</dbReference>
<dbReference type="SMART" id="SM00487">
    <property type="entry name" value="DEXDc"/>
    <property type="match status" value="1"/>
</dbReference>
<evidence type="ECO:0000313" key="4">
    <source>
        <dbReference type="EMBL" id="MBA8823377.1"/>
    </source>
</evidence>
<proteinExistence type="predicted"/>
<dbReference type="FunFam" id="3.40.50.300:FF:000533">
    <property type="entry name" value="Helicase, Snf2 family"/>
    <property type="match status" value="1"/>
</dbReference>
<dbReference type="RefSeq" id="WP_182542698.1">
    <property type="nucleotide sequence ID" value="NZ_JACGWZ010000001.1"/>
</dbReference>
<dbReference type="InterPro" id="IPR014001">
    <property type="entry name" value="Helicase_ATP-bd"/>
</dbReference>
<name>A0A839DVE8_9PSEU</name>
<dbReference type="EMBL" id="JACGWZ010000001">
    <property type="protein sequence ID" value="MBA8823377.1"/>
    <property type="molecule type" value="Genomic_DNA"/>
</dbReference>
<dbReference type="Proteomes" id="UP000569329">
    <property type="component" value="Unassembled WGS sequence"/>
</dbReference>
<dbReference type="Pfam" id="PF12419">
    <property type="entry name" value="DUF3670"/>
    <property type="match status" value="1"/>
</dbReference>
<dbReference type="Gene3D" id="3.40.50.300">
    <property type="entry name" value="P-loop containing nucleotide triphosphate hydrolases"/>
    <property type="match status" value="1"/>
</dbReference>
<accession>A0A839DVE8</accession>
<dbReference type="Pfam" id="PF00176">
    <property type="entry name" value="SNF2-rel_dom"/>
    <property type="match status" value="1"/>
</dbReference>
<gene>
    <name evidence="4" type="ORF">FHX42_000706</name>
</gene>
<keyword evidence="4" id="KW-0808">Transferase</keyword>
<protein>
    <submittedName>
        <fullName evidence="4">Non-specific serine/threonine protein kinase</fullName>
        <ecNumber evidence="4">2.7.11.1</ecNumber>
    </submittedName>
</protein>
<dbReference type="GO" id="GO:0005524">
    <property type="term" value="F:ATP binding"/>
    <property type="evidence" value="ECO:0007669"/>
    <property type="project" value="InterPro"/>
</dbReference>
<reference evidence="4 5" key="1">
    <citation type="submission" date="2020-07" db="EMBL/GenBank/DDBJ databases">
        <title>Sequencing the genomes of 1000 actinobacteria strains.</title>
        <authorList>
            <person name="Klenk H.-P."/>
        </authorList>
    </citation>
    <scope>NUCLEOTIDE SEQUENCE [LARGE SCALE GENOMIC DNA]</scope>
    <source>
        <strain evidence="4 5">DSM 45975</strain>
    </source>
</reference>
<dbReference type="InterPro" id="IPR000330">
    <property type="entry name" value="SNF2_N"/>
</dbReference>
<dbReference type="InterPro" id="IPR038718">
    <property type="entry name" value="SNF2-like_sf"/>
</dbReference>
<dbReference type="AlphaFoldDB" id="A0A839DVE8"/>
<dbReference type="InterPro" id="IPR049730">
    <property type="entry name" value="SNF2/RAD54-like_C"/>
</dbReference>
<keyword evidence="4" id="KW-0723">Serine/threonine-protein kinase</keyword>
<dbReference type="PANTHER" id="PTHR10799">
    <property type="entry name" value="SNF2/RAD54 HELICASE FAMILY"/>
    <property type="match status" value="1"/>
</dbReference>
<dbReference type="PROSITE" id="PS51194">
    <property type="entry name" value="HELICASE_CTER"/>
    <property type="match status" value="1"/>
</dbReference>
<dbReference type="Pfam" id="PF00271">
    <property type="entry name" value="Helicase_C"/>
    <property type="match status" value="1"/>
</dbReference>
<dbReference type="CDD" id="cd18012">
    <property type="entry name" value="DEXQc_arch_SWI2_SNF2"/>
    <property type="match status" value="1"/>
</dbReference>
<evidence type="ECO:0000259" key="2">
    <source>
        <dbReference type="PROSITE" id="PS51192"/>
    </source>
</evidence>
<evidence type="ECO:0000259" key="3">
    <source>
        <dbReference type="PROSITE" id="PS51194"/>
    </source>
</evidence>
<feature type="domain" description="Helicase C-terminal" evidence="3">
    <location>
        <begin position="862"/>
        <end position="1018"/>
    </location>
</feature>
<dbReference type="CDD" id="cd18793">
    <property type="entry name" value="SF2_C_SNF"/>
    <property type="match status" value="1"/>
</dbReference>
<dbReference type="GO" id="GO:0004674">
    <property type="term" value="F:protein serine/threonine kinase activity"/>
    <property type="evidence" value="ECO:0007669"/>
    <property type="project" value="UniProtKB-KW"/>
</dbReference>
<dbReference type="SMART" id="SM00490">
    <property type="entry name" value="HELICc"/>
    <property type="match status" value="1"/>
</dbReference>
<dbReference type="EC" id="2.7.11.1" evidence="4"/>
<comment type="caution">
    <text evidence="4">The sequence shown here is derived from an EMBL/GenBank/DDBJ whole genome shotgun (WGS) entry which is preliminary data.</text>
</comment>
<organism evidence="4 5">
    <name type="scientific">Halosaccharopolyspora lacisalsi</name>
    <dbReference type="NCBI Taxonomy" id="1000566"/>
    <lineage>
        <taxon>Bacteria</taxon>
        <taxon>Bacillati</taxon>
        <taxon>Actinomycetota</taxon>
        <taxon>Actinomycetes</taxon>
        <taxon>Pseudonocardiales</taxon>
        <taxon>Pseudonocardiaceae</taxon>
        <taxon>Halosaccharopolyspora</taxon>
    </lineage>
</organism>
<keyword evidence="1" id="KW-0378">Hydrolase</keyword>
<dbReference type="Gene3D" id="3.40.50.10810">
    <property type="entry name" value="Tandem AAA-ATPase domain"/>
    <property type="match status" value="1"/>
</dbReference>
<dbReference type="GO" id="GO:0016787">
    <property type="term" value="F:hydrolase activity"/>
    <property type="evidence" value="ECO:0007669"/>
    <property type="project" value="UniProtKB-KW"/>
</dbReference>
<keyword evidence="4" id="KW-0418">Kinase</keyword>
<feature type="domain" description="Helicase ATP-binding" evidence="2">
    <location>
        <begin position="574"/>
        <end position="736"/>
    </location>
</feature>
<dbReference type="SUPFAM" id="SSF52540">
    <property type="entry name" value="P-loop containing nucleoside triphosphate hydrolases"/>
    <property type="match status" value="2"/>
</dbReference>
<dbReference type="InterPro" id="IPR027417">
    <property type="entry name" value="P-loop_NTPase"/>
</dbReference>
<dbReference type="PROSITE" id="PS51192">
    <property type="entry name" value="HELICASE_ATP_BIND_1"/>
    <property type="match status" value="1"/>
</dbReference>
<dbReference type="InterPro" id="IPR022138">
    <property type="entry name" value="DUF3670"/>
</dbReference>
<keyword evidence="5" id="KW-1185">Reference proteome</keyword>
<evidence type="ECO:0000313" key="5">
    <source>
        <dbReference type="Proteomes" id="UP000569329"/>
    </source>
</evidence>
<sequence length="1035" mass="111707">MIVIHGLWSIEVGLCLWAESSALPERASGHRTSKAPGARTHPFALDTAELVAVLASSAVGATVHKAVDGEAELLLPSGARGPLDSPDLVREANTDRDVATPGLLPWRVPAAIVDASDGAAVLRDLDVDELETDPEQGPSVRIPVGASVRFLAAGVALVDGFVERGHVLPAVAEEREATNARWRPVALGSDRRALWSWCASMPPACRAQRLGDAAEGPSAAAVAADMLESLTDAEVRAALDDGPGLLPANKRKPAADERAAESWLRALTGSDPGVRAESDDTERLRAVLTAWHRSGTVAAEAVRACFRLVAPEDTDRWRVDLLLQDREEPSSVVSAEEVRAGADSEVSRRVDDPTGTLSVHLERAGRLWPRLREALRARRPDAVELDTAEAHEFLRAVAPLLSDAGFGVLLPSWWSAPEGKLGVRLSSTGTPAAAGVAQLGAMSALDAIVNYQWRLALDGDELTDEELDELARVTTPLVRMRGRWVELDRDKVAAGLKLMSSGGASMTTARDVLAIGIGLQEAPGELPVVGVEAEDWLGDLIAGSTDRSLTPIEAPPGFTATLRPYQQRGLSWLALFGELGLGAILADDMGLGKTIQLLALEAHDRREIPRGPTLLVCPTSLVGNWRREAQRFAPGLTVHVHHGADRVRGPNFVKSTDGADLVVTTYGLAAKDAEMLRGVHWRRVVLDEAQQVKNSASKQAVAVRSLGADQRVALTGTPVENRLAELWSVVDFTNPGILGTLADFRSRFAVPIERHGCERAAATVQRVTGSFVLRRLKTDPAIVPELPTKNEMTTHCTLTREQAALYRDVVDDMLTRIESSDGMERKGLVLATMSKLKQVCNHPAHLLKDGSPVAGRSGKLARLEETLDEALADGDRVLCFTQFTEFAEMLRGHLVDRFGREVLYLHGGVAQPARDEMVRRFQSGDGPSIFLLSLRAGGTGLNLTAASHVIHVDRWWNPAVEDQATDRAFRIGQDKNVQVRKFVCVGTLEERIDAMIEEKKALARMAVESGENWVTELSTSQLREVLTLSDDAVAE</sequence>